<accession>A0A512DTM2</accession>
<sequence length="116" mass="12432">MDDEDQTERRRSFRKSGNQYPLSIGRHSARLLDWSANSVGIHVREGTAGYQVGDTVKIAILSERTHGVAVFTGCVRRIDPGIDVLGIDLVDGGPDAATFLVELLDPSDSSPGSPPA</sequence>
<dbReference type="EMBL" id="BJYZ01000018">
    <property type="protein sequence ID" value="GEO39821.1"/>
    <property type="molecule type" value="Genomic_DNA"/>
</dbReference>
<comment type="caution">
    <text evidence="2">The sequence shown here is derived from an EMBL/GenBank/DDBJ whole genome shotgun (WGS) entry which is preliminary data.</text>
</comment>
<evidence type="ECO:0000256" key="1">
    <source>
        <dbReference type="SAM" id="MobiDB-lite"/>
    </source>
</evidence>
<evidence type="ECO:0000313" key="3">
    <source>
        <dbReference type="Proteomes" id="UP000321523"/>
    </source>
</evidence>
<gene>
    <name evidence="2" type="ORF">SAE02_39690</name>
</gene>
<evidence type="ECO:0008006" key="4">
    <source>
        <dbReference type="Google" id="ProtNLM"/>
    </source>
</evidence>
<keyword evidence="3" id="KW-1185">Reference proteome</keyword>
<proteinExistence type="predicted"/>
<dbReference type="AlphaFoldDB" id="A0A512DTM2"/>
<dbReference type="RefSeq" id="WP_044430390.1">
    <property type="nucleotide sequence ID" value="NZ_BJYZ01000018.1"/>
</dbReference>
<name>A0A512DTM2_9PROT</name>
<protein>
    <recommendedName>
        <fullName evidence="4">PilZ domain-containing protein</fullName>
    </recommendedName>
</protein>
<dbReference type="OrthoDB" id="7362732at2"/>
<reference evidence="2 3" key="1">
    <citation type="submission" date="2019-07" db="EMBL/GenBank/DDBJ databases">
        <title>Whole genome shotgun sequence of Skermanella aerolata NBRC 106429.</title>
        <authorList>
            <person name="Hosoyama A."/>
            <person name="Uohara A."/>
            <person name="Ohji S."/>
            <person name="Ichikawa N."/>
        </authorList>
    </citation>
    <scope>NUCLEOTIDE SEQUENCE [LARGE SCALE GENOMIC DNA]</scope>
    <source>
        <strain evidence="2 3">NBRC 106429</strain>
    </source>
</reference>
<feature type="region of interest" description="Disordered" evidence="1">
    <location>
        <begin position="1"/>
        <end position="21"/>
    </location>
</feature>
<dbReference type="Proteomes" id="UP000321523">
    <property type="component" value="Unassembled WGS sequence"/>
</dbReference>
<evidence type="ECO:0000313" key="2">
    <source>
        <dbReference type="EMBL" id="GEO39821.1"/>
    </source>
</evidence>
<organism evidence="2 3">
    <name type="scientific">Skermanella aerolata</name>
    <dbReference type="NCBI Taxonomy" id="393310"/>
    <lineage>
        <taxon>Bacteria</taxon>
        <taxon>Pseudomonadati</taxon>
        <taxon>Pseudomonadota</taxon>
        <taxon>Alphaproteobacteria</taxon>
        <taxon>Rhodospirillales</taxon>
        <taxon>Azospirillaceae</taxon>
        <taxon>Skermanella</taxon>
    </lineage>
</organism>